<dbReference type="PROSITE" id="PS01117">
    <property type="entry name" value="HTH_MARR_1"/>
    <property type="match status" value="1"/>
</dbReference>
<dbReference type="AlphaFoldDB" id="A0A1H1UUL3"/>
<reference evidence="5 6" key="1">
    <citation type="submission" date="2016-10" db="EMBL/GenBank/DDBJ databases">
        <authorList>
            <person name="de Groot N.N."/>
        </authorList>
    </citation>
    <scope>NUCLEOTIDE SEQUENCE [LARGE SCALE GENOMIC DNA]</scope>
    <source>
        <strain evidence="5 6">DSM 45434</strain>
    </source>
</reference>
<dbReference type="InterPro" id="IPR000835">
    <property type="entry name" value="HTH_MarR-typ"/>
</dbReference>
<evidence type="ECO:0000313" key="6">
    <source>
        <dbReference type="Proteomes" id="UP000182237"/>
    </source>
</evidence>
<dbReference type="GO" id="GO:0006950">
    <property type="term" value="P:response to stress"/>
    <property type="evidence" value="ECO:0007669"/>
    <property type="project" value="TreeGrafter"/>
</dbReference>
<keyword evidence="1" id="KW-0805">Transcription regulation</keyword>
<name>A0A1H1UUL3_9CORY</name>
<keyword evidence="6" id="KW-1185">Reference proteome</keyword>
<dbReference type="OrthoDB" id="3216907at2"/>
<dbReference type="InterPro" id="IPR023187">
    <property type="entry name" value="Tscrpt_reg_MarR-type_CS"/>
</dbReference>
<dbReference type="InterPro" id="IPR036388">
    <property type="entry name" value="WH-like_DNA-bd_sf"/>
</dbReference>
<proteinExistence type="predicted"/>
<dbReference type="eggNOG" id="COG1846">
    <property type="taxonomic scope" value="Bacteria"/>
</dbReference>
<dbReference type="InterPro" id="IPR036390">
    <property type="entry name" value="WH_DNA-bd_sf"/>
</dbReference>
<dbReference type="InterPro" id="IPR039422">
    <property type="entry name" value="MarR/SlyA-like"/>
</dbReference>
<dbReference type="SMART" id="SM00347">
    <property type="entry name" value="HTH_MARR"/>
    <property type="match status" value="1"/>
</dbReference>
<dbReference type="SUPFAM" id="SSF46785">
    <property type="entry name" value="Winged helix' DNA-binding domain"/>
    <property type="match status" value="1"/>
</dbReference>
<evidence type="ECO:0000256" key="3">
    <source>
        <dbReference type="ARBA" id="ARBA00023163"/>
    </source>
</evidence>
<dbReference type="GO" id="GO:0003700">
    <property type="term" value="F:DNA-binding transcription factor activity"/>
    <property type="evidence" value="ECO:0007669"/>
    <property type="project" value="InterPro"/>
</dbReference>
<gene>
    <name evidence="5" type="ORF">SAMN04488539_2322</name>
</gene>
<keyword evidence="2 5" id="KW-0238">DNA-binding</keyword>
<evidence type="ECO:0000256" key="1">
    <source>
        <dbReference type="ARBA" id="ARBA00023015"/>
    </source>
</evidence>
<keyword evidence="3" id="KW-0804">Transcription</keyword>
<dbReference type="PROSITE" id="PS50995">
    <property type="entry name" value="HTH_MARR_2"/>
    <property type="match status" value="1"/>
</dbReference>
<organism evidence="5 6">
    <name type="scientific">Corynebacterium timonense</name>
    <dbReference type="NCBI Taxonomy" id="441500"/>
    <lineage>
        <taxon>Bacteria</taxon>
        <taxon>Bacillati</taxon>
        <taxon>Actinomycetota</taxon>
        <taxon>Actinomycetes</taxon>
        <taxon>Mycobacteriales</taxon>
        <taxon>Corynebacteriaceae</taxon>
        <taxon>Corynebacterium</taxon>
    </lineage>
</organism>
<dbReference type="Proteomes" id="UP000182237">
    <property type="component" value="Chromosome I"/>
</dbReference>
<dbReference type="PANTHER" id="PTHR33164:SF57">
    <property type="entry name" value="MARR-FAMILY TRANSCRIPTIONAL REGULATOR"/>
    <property type="match status" value="1"/>
</dbReference>
<evidence type="ECO:0000259" key="4">
    <source>
        <dbReference type="PROSITE" id="PS50995"/>
    </source>
</evidence>
<feature type="domain" description="HTH marR-type" evidence="4">
    <location>
        <begin position="1"/>
        <end position="146"/>
    </location>
</feature>
<protein>
    <submittedName>
        <fullName evidence="5">DNA-binding transcriptional regulator, MarR family</fullName>
    </submittedName>
</protein>
<dbReference type="Gene3D" id="1.10.10.10">
    <property type="entry name" value="Winged helix-like DNA-binding domain superfamily/Winged helix DNA-binding domain"/>
    <property type="match status" value="1"/>
</dbReference>
<dbReference type="EMBL" id="LT629765">
    <property type="protein sequence ID" value="SDS75559.1"/>
    <property type="molecule type" value="Genomic_DNA"/>
</dbReference>
<sequence length="158" mass="17648">MTENSGTTPTPREIAERIRPSMTSLYVTYFRIAEQSDLTGPQLSILARLDEYGPSRISKIAEAEGVRMPTASNTVNQLEKRGLVHRTRDEADRRGVTVELTTKGRDELERVGEERTAYLADMISTLSEENLRKASELADVVNALAEAYVNNPIHGKRD</sequence>
<dbReference type="Pfam" id="PF01047">
    <property type="entry name" value="MarR"/>
    <property type="match status" value="1"/>
</dbReference>
<evidence type="ECO:0000313" key="5">
    <source>
        <dbReference type="EMBL" id="SDS75559.1"/>
    </source>
</evidence>
<accession>A0A1H1UUL3</accession>
<evidence type="ECO:0000256" key="2">
    <source>
        <dbReference type="ARBA" id="ARBA00023125"/>
    </source>
</evidence>
<dbReference type="GO" id="GO:0003677">
    <property type="term" value="F:DNA binding"/>
    <property type="evidence" value="ECO:0007669"/>
    <property type="project" value="UniProtKB-KW"/>
</dbReference>
<dbReference type="PANTHER" id="PTHR33164">
    <property type="entry name" value="TRANSCRIPTIONAL REGULATOR, MARR FAMILY"/>
    <property type="match status" value="1"/>
</dbReference>
<dbReference type="RefSeq" id="WP_019193482.1">
    <property type="nucleotide sequence ID" value="NZ_LT629765.1"/>
</dbReference>
<dbReference type="STRING" id="1203190.GCA_000312345_00625"/>